<accession>A0A2I1HGH4</accession>
<sequence length="182" mass="21022">MDSKHDLNNDRAPVLVFVVENNAGSGTPLAFGLSNKENQWTIKLSIIAIKKNIPCDRDDCEHKWNYVNLPNGMGFERVRECNSFNWNPFVMTDKHRPSKIAVTNILRGTILCWFHIMQTIGENFNQWNIPWSLRYPLALAFKIIGQSRTENESKEFGLLYQNFVNSLKLPNNIKQKLIADLN</sequence>
<dbReference type="EMBL" id="LLXI01002795">
    <property type="protein sequence ID" value="PKY57993.1"/>
    <property type="molecule type" value="Genomic_DNA"/>
</dbReference>
<organism evidence="1 2">
    <name type="scientific">Rhizophagus irregularis</name>
    <dbReference type="NCBI Taxonomy" id="588596"/>
    <lineage>
        <taxon>Eukaryota</taxon>
        <taxon>Fungi</taxon>
        <taxon>Fungi incertae sedis</taxon>
        <taxon>Mucoromycota</taxon>
        <taxon>Glomeromycotina</taxon>
        <taxon>Glomeromycetes</taxon>
        <taxon>Glomerales</taxon>
        <taxon>Glomeraceae</taxon>
        <taxon>Rhizophagus</taxon>
    </lineage>
</organism>
<proteinExistence type="predicted"/>
<name>A0A2I1HGH4_9GLOM</name>
<evidence type="ECO:0000313" key="1">
    <source>
        <dbReference type="EMBL" id="PKY57993.1"/>
    </source>
</evidence>
<reference evidence="1 2" key="1">
    <citation type="submission" date="2015-10" db="EMBL/GenBank/DDBJ databases">
        <title>Genome analyses suggest a sexual origin of heterokaryosis in a supposedly ancient asexual fungus.</title>
        <authorList>
            <person name="Ropars J."/>
            <person name="Sedzielewska K."/>
            <person name="Noel J."/>
            <person name="Charron P."/>
            <person name="Farinelli L."/>
            <person name="Marton T."/>
            <person name="Kruger M."/>
            <person name="Pelin A."/>
            <person name="Brachmann A."/>
            <person name="Corradi N."/>
        </authorList>
    </citation>
    <scope>NUCLEOTIDE SEQUENCE [LARGE SCALE GENOMIC DNA]</scope>
    <source>
        <strain evidence="1 2">A4</strain>
    </source>
</reference>
<evidence type="ECO:0000313" key="2">
    <source>
        <dbReference type="Proteomes" id="UP000234323"/>
    </source>
</evidence>
<keyword evidence="2" id="KW-1185">Reference proteome</keyword>
<protein>
    <recommendedName>
        <fullName evidence="3">MULE transposase domain-containing protein</fullName>
    </recommendedName>
</protein>
<comment type="caution">
    <text evidence="1">The sequence shown here is derived from an EMBL/GenBank/DDBJ whole genome shotgun (WGS) entry which is preliminary data.</text>
</comment>
<gene>
    <name evidence="1" type="ORF">RhiirA4_479496</name>
</gene>
<dbReference type="AlphaFoldDB" id="A0A2I1HGH4"/>
<evidence type="ECO:0008006" key="3">
    <source>
        <dbReference type="Google" id="ProtNLM"/>
    </source>
</evidence>
<dbReference type="VEuPathDB" id="FungiDB:FUN_010557"/>
<dbReference type="Proteomes" id="UP000234323">
    <property type="component" value="Unassembled WGS sequence"/>
</dbReference>